<keyword evidence="3" id="KW-1185">Reference proteome</keyword>
<gene>
    <name evidence="2" type="ORF">DM02DRAFT_308205</name>
</gene>
<evidence type="ECO:0000313" key="3">
    <source>
        <dbReference type="Proteomes" id="UP000244855"/>
    </source>
</evidence>
<keyword evidence="1" id="KW-1133">Transmembrane helix</keyword>
<reference evidence="2 3" key="1">
    <citation type="journal article" date="2018" name="Sci. Rep.">
        <title>Comparative genomics provides insights into the lifestyle and reveals functional heterogeneity of dark septate endophytic fungi.</title>
        <authorList>
            <person name="Knapp D.G."/>
            <person name="Nemeth J.B."/>
            <person name="Barry K."/>
            <person name="Hainaut M."/>
            <person name="Henrissat B."/>
            <person name="Johnson J."/>
            <person name="Kuo A."/>
            <person name="Lim J.H.P."/>
            <person name="Lipzen A."/>
            <person name="Nolan M."/>
            <person name="Ohm R.A."/>
            <person name="Tamas L."/>
            <person name="Grigoriev I.V."/>
            <person name="Spatafora J.W."/>
            <person name="Nagy L.G."/>
            <person name="Kovacs G.M."/>
        </authorList>
    </citation>
    <scope>NUCLEOTIDE SEQUENCE [LARGE SCALE GENOMIC DNA]</scope>
    <source>
        <strain evidence="2 3">DSE2036</strain>
    </source>
</reference>
<dbReference type="AlphaFoldDB" id="A0A2V1DVY6"/>
<evidence type="ECO:0000313" key="2">
    <source>
        <dbReference type="EMBL" id="PVI02331.1"/>
    </source>
</evidence>
<dbReference type="EMBL" id="KZ805344">
    <property type="protein sequence ID" value="PVI02331.1"/>
    <property type="molecule type" value="Genomic_DNA"/>
</dbReference>
<accession>A0A2V1DVY6</accession>
<protein>
    <submittedName>
        <fullName evidence="2">Uncharacterized protein</fullName>
    </submittedName>
</protein>
<evidence type="ECO:0000256" key="1">
    <source>
        <dbReference type="SAM" id="Phobius"/>
    </source>
</evidence>
<name>A0A2V1DVY6_9PLEO</name>
<sequence length="112" mass="12572">MTLLRTALPGLRYVTLHVCGYVYVCNIYTLLRLNLKPESKRIATAHVCVKATMLCMYCREVVRQCESTLIVKPPAYERGNPPKSCLFPPVILPTEKKGYARTRATENPSGSP</sequence>
<keyword evidence="1" id="KW-0472">Membrane</keyword>
<dbReference type="Proteomes" id="UP000244855">
    <property type="component" value="Unassembled WGS sequence"/>
</dbReference>
<proteinExistence type="predicted"/>
<feature type="transmembrane region" description="Helical" evidence="1">
    <location>
        <begin position="12"/>
        <end position="31"/>
    </location>
</feature>
<keyword evidence="1" id="KW-0812">Transmembrane</keyword>
<organism evidence="2 3">
    <name type="scientific">Periconia macrospinosa</name>
    <dbReference type="NCBI Taxonomy" id="97972"/>
    <lineage>
        <taxon>Eukaryota</taxon>
        <taxon>Fungi</taxon>
        <taxon>Dikarya</taxon>
        <taxon>Ascomycota</taxon>
        <taxon>Pezizomycotina</taxon>
        <taxon>Dothideomycetes</taxon>
        <taxon>Pleosporomycetidae</taxon>
        <taxon>Pleosporales</taxon>
        <taxon>Massarineae</taxon>
        <taxon>Periconiaceae</taxon>
        <taxon>Periconia</taxon>
    </lineage>
</organism>